<accession>A0BUG1</accession>
<sequence length="169" mass="18464">MERKDLLAANAHIFKKQGEALQKYSSKILKVLVVGNPANTNALIRAQFASNIPKSNFTALTRLGQKRAQSIIAQRVSANVEDVRNIIIWVKQETVQQNGISQTVRGLVANDASLQQAFVEQVAKRGGAIIQKRKAFSAASAASAVCDHIHDWLIGTDNGIFLFGIKEQV</sequence>
<feature type="domain" description="Lactate/malate dehydrogenase C-terminal" evidence="5">
    <location>
        <begin position="61"/>
        <end position="161"/>
    </location>
</feature>
<dbReference type="OMA" id="FCKIMEH"/>
<dbReference type="SUPFAM" id="SSF51735">
    <property type="entry name" value="NAD(P)-binding Rossmann-fold domains"/>
    <property type="match status" value="1"/>
</dbReference>
<dbReference type="SUPFAM" id="SSF56327">
    <property type="entry name" value="LDH C-terminal domain-like"/>
    <property type="match status" value="1"/>
</dbReference>
<dbReference type="STRING" id="5888.A0BUG1"/>
<dbReference type="eggNOG" id="KOG1496">
    <property type="taxonomic scope" value="Eukaryota"/>
</dbReference>
<name>A0BUG1_PARTE</name>
<evidence type="ECO:0000313" key="7">
    <source>
        <dbReference type="Proteomes" id="UP000000600"/>
    </source>
</evidence>
<keyword evidence="7" id="KW-1185">Reference proteome</keyword>
<evidence type="ECO:0000259" key="4">
    <source>
        <dbReference type="Pfam" id="PF00056"/>
    </source>
</evidence>
<feature type="domain" description="Lactate/malate dehydrogenase N-terminal" evidence="4">
    <location>
        <begin position="1"/>
        <end position="57"/>
    </location>
</feature>
<dbReference type="OrthoDB" id="4069699at2759"/>
<comment type="similarity">
    <text evidence="1">Belongs to the LDH/MDH superfamily. MDH type 2 family.</text>
</comment>
<dbReference type="InterPro" id="IPR036291">
    <property type="entry name" value="NAD(P)-bd_dom_sf"/>
</dbReference>
<protein>
    <recommendedName>
        <fullName evidence="8">Malate dehydrogenase</fullName>
    </recommendedName>
</protein>
<evidence type="ECO:0008006" key="8">
    <source>
        <dbReference type="Google" id="ProtNLM"/>
    </source>
</evidence>
<dbReference type="Gene3D" id="3.40.50.720">
    <property type="entry name" value="NAD(P)-binding Rossmann-like Domain"/>
    <property type="match status" value="1"/>
</dbReference>
<dbReference type="AlphaFoldDB" id="A0BUG1"/>
<evidence type="ECO:0000259" key="5">
    <source>
        <dbReference type="Pfam" id="PF02866"/>
    </source>
</evidence>
<dbReference type="GeneID" id="5015360"/>
<dbReference type="Gene3D" id="3.90.110.10">
    <property type="entry name" value="Lactate dehydrogenase/glycoside hydrolase, family 4, C-terminal"/>
    <property type="match status" value="1"/>
</dbReference>
<dbReference type="Pfam" id="PF00056">
    <property type="entry name" value="Ldh_1_N"/>
    <property type="match status" value="1"/>
</dbReference>
<dbReference type="HOGENOM" id="CLU_1581536_0_0_1"/>
<organism evidence="6 7">
    <name type="scientific">Paramecium tetraurelia</name>
    <dbReference type="NCBI Taxonomy" id="5888"/>
    <lineage>
        <taxon>Eukaryota</taxon>
        <taxon>Sar</taxon>
        <taxon>Alveolata</taxon>
        <taxon>Ciliophora</taxon>
        <taxon>Intramacronucleata</taxon>
        <taxon>Oligohymenophorea</taxon>
        <taxon>Peniculida</taxon>
        <taxon>Parameciidae</taxon>
        <taxon>Paramecium</taxon>
    </lineage>
</organism>
<evidence type="ECO:0000313" key="6">
    <source>
        <dbReference type="EMBL" id="CAK62178.1"/>
    </source>
</evidence>
<proteinExistence type="inferred from homology"/>
<evidence type="ECO:0000256" key="2">
    <source>
        <dbReference type="ARBA" id="ARBA00023002"/>
    </source>
</evidence>
<keyword evidence="2 3" id="KW-0560">Oxidoreductase</keyword>
<gene>
    <name evidence="6" type="ORF">GSPATT00032410001</name>
</gene>
<dbReference type="InterPro" id="IPR015955">
    <property type="entry name" value="Lactate_DH/Glyco_Ohase_4_C"/>
</dbReference>
<evidence type="ECO:0000256" key="1">
    <source>
        <dbReference type="ARBA" id="ARBA00009613"/>
    </source>
</evidence>
<dbReference type="InterPro" id="IPR010945">
    <property type="entry name" value="Malate_DH_type2"/>
</dbReference>
<dbReference type="InterPro" id="IPR022383">
    <property type="entry name" value="Lactate/malate_DH_C"/>
</dbReference>
<dbReference type="GO" id="GO:0030060">
    <property type="term" value="F:L-malate dehydrogenase (NAD+) activity"/>
    <property type="evidence" value="ECO:0000318"/>
    <property type="project" value="GO_Central"/>
</dbReference>
<dbReference type="EMBL" id="CT868018">
    <property type="protein sequence ID" value="CAK62178.1"/>
    <property type="molecule type" value="Genomic_DNA"/>
</dbReference>
<dbReference type="InterPro" id="IPR001236">
    <property type="entry name" value="Lactate/malate_DH_N"/>
</dbReference>
<dbReference type="Proteomes" id="UP000000600">
    <property type="component" value="Unassembled WGS sequence"/>
</dbReference>
<dbReference type="RefSeq" id="XP_001429576.1">
    <property type="nucleotide sequence ID" value="XM_001429539.2"/>
</dbReference>
<dbReference type="GO" id="GO:0006107">
    <property type="term" value="P:oxaloacetate metabolic process"/>
    <property type="evidence" value="ECO:0000318"/>
    <property type="project" value="GO_Central"/>
</dbReference>
<evidence type="ECO:0000256" key="3">
    <source>
        <dbReference type="RuleBase" id="RU003369"/>
    </source>
</evidence>
<dbReference type="Pfam" id="PF02866">
    <property type="entry name" value="Ldh_1_C"/>
    <property type="match status" value="1"/>
</dbReference>
<dbReference type="InParanoid" id="A0BUG1"/>
<dbReference type="KEGG" id="ptm:GSPATT00032410001"/>
<dbReference type="PANTHER" id="PTHR23382">
    <property type="entry name" value="MALATE DEHYDROGENASE"/>
    <property type="match status" value="1"/>
</dbReference>
<dbReference type="GO" id="GO:0006108">
    <property type="term" value="P:malate metabolic process"/>
    <property type="evidence" value="ECO:0000318"/>
    <property type="project" value="GO_Central"/>
</dbReference>
<dbReference type="GO" id="GO:0006099">
    <property type="term" value="P:tricarboxylic acid cycle"/>
    <property type="evidence" value="ECO:0000318"/>
    <property type="project" value="GO_Central"/>
</dbReference>
<reference evidence="6 7" key="1">
    <citation type="journal article" date="2006" name="Nature">
        <title>Global trends of whole-genome duplications revealed by the ciliate Paramecium tetraurelia.</title>
        <authorList>
            <consortium name="Genoscope"/>
            <person name="Aury J.-M."/>
            <person name="Jaillon O."/>
            <person name="Duret L."/>
            <person name="Noel B."/>
            <person name="Jubin C."/>
            <person name="Porcel B.M."/>
            <person name="Segurens B."/>
            <person name="Daubin V."/>
            <person name="Anthouard V."/>
            <person name="Aiach N."/>
            <person name="Arnaiz O."/>
            <person name="Billaut A."/>
            <person name="Beisson J."/>
            <person name="Blanc I."/>
            <person name="Bouhouche K."/>
            <person name="Camara F."/>
            <person name="Duharcourt S."/>
            <person name="Guigo R."/>
            <person name="Gogendeau D."/>
            <person name="Katinka M."/>
            <person name="Keller A.-M."/>
            <person name="Kissmehl R."/>
            <person name="Klotz C."/>
            <person name="Koll F."/>
            <person name="Le Moue A."/>
            <person name="Lepere C."/>
            <person name="Malinsky S."/>
            <person name="Nowacki M."/>
            <person name="Nowak J.K."/>
            <person name="Plattner H."/>
            <person name="Poulain J."/>
            <person name="Ruiz F."/>
            <person name="Serrano V."/>
            <person name="Zagulski M."/>
            <person name="Dessen P."/>
            <person name="Betermier M."/>
            <person name="Weissenbach J."/>
            <person name="Scarpelli C."/>
            <person name="Schachter V."/>
            <person name="Sperling L."/>
            <person name="Meyer E."/>
            <person name="Cohen J."/>
            <person name="Wincker P."/>
        </authorList>
    </citation>
    <scope>NUCLEOTIDE SEQUENCE [LARGE SCALE GENOMIC DNA]</scope>
    <source>
        <strain evidence="6 7">Stock d4-2</strain>
    </source>
</reference>